<evidence type="ECO:0000313" key="4">
    <source>
        <dbReference type="RefSeq" id="XP_026759968.2"/>
    </source>
</evidence>
<feature type="region of interest" description="Disordered" evidence="1">
    <location>
        <begin position="1480"/>
        <end position="1545"/>
    </location>
</feature>
<organism evidence="3 4">
    <name type="scientific">Galleria mellonella</name>
    <name type="common">Greater wax moth</name>
    <dbReference type="NCBI Taxonomy" id="7137"/>
    <lineage>
        <taxon>Eukaryota</taxon>
        <taxon>Metazoa</taxon>
        <taxon>Ecdysozoa</taxon>
        <taxon>Arthropoda</taxon>
        <taxon>Hexapoda</taxon>
        <taxon>Insecta</taxon>
        <taxon>Pterygota</taxon>
        <taxon>Neoptera</taxon>
        <taxon>Endopterygota</taxon>
        <taxon>Lepidoptera</taxon>
        <taxon>Glossata</taxon>
        <taxon>Ditrysia</taxon>
        <taxon>Pyraloidea</taxon>
        <taxon>Pyralidae</taxon>
        <taxon>Galleriinae</taxon>
        <taxon>Galleria</taxon>
    </lineage>
</organism>
<feature type="compositionally biased region" description="Basic and acidic residues" evidence="1">
    <location>
        <begin position="1522"/>
        <end position="1545"/>
    </location>
</feature>
<keyword evidence="3" id="KW-1185">Reference proteome</keyword>
<feature type="compositionally biased region" description="Acidic residues" evidence="1">
    <location>
        <begin position="1155"/>
        <end position="1166"/>
    </location>
</feature>
<gene>
    <name evidence="4" type="primary">LOC113519112</name>
</gene>
<feature type="region of interest" description="Disordered" evidence="1">
    <location>
        <begin position="890"/>
        <end position="927"/>
    </location>
</feature>
<feature type="compositionally biased region" description="Polar residues" evidence="1">
    <location>
        <begin position="1493"/>
        <end position="1504"/>
    </location>
</feature>
<feature type="compositionally biased region" description="Acidic residues" evidence="1">
    <location>
        <begin position="1200"/>
        <end position="1233"/>
    </location>
</feature>
<accession>A0A6J1WV45</accession>
<keyword evidence="2" id="KW-0732">Signal</keyword>
<feature type="region of interest" description="Disordered" evidence="1">
    <location>
        <begin position="625"/>
        <end position="649"/>
    </location>
</feature>
<feature type="compositionally biased region" description="Basic and acidic residues" evidence="1">
    <location>
        <begin position="185"/>
        <end position="197"/>
    </location>
</feature>
<dbReference type="GeneID" id="113519112"/>
<feature type="region of interest" description="Disordered" evidence="1">
    <location>
        <begin position="449"/>
        <end position="528"/>
    </location>
</feature>
<feature type="compositionally biased region" description="Basic and acidic residues" evidence="1">
    <location>
        <begin position="1083"/>
        <end position="1096"/>
    </location>
</feature>
<protein>
    <submittedName>
        <fullName evidence="4">Uncharacterized protein LOC113519112</fullName>
    </submittedName>
</protein>
<feature type="region of interest" description="Disordered" evidence="1">
    <location>
        <begin position="185"/>
        <end position="206"/>
    </location>
</feature>
<feature type="compositionally biased region" description="Acidic residues" evidence="1">
    <location>
        <begin position="1040"/>
        <end position="1056"/>
    </location>
</feature>
<sequence>MYMTTALATLLVLQCCELCVTIRVPVNWDNGDNSEVNEKQNEFSVETFKPENQQTTQQNPIPVEYFQYTAQKPQFAIDIAKFHGVQSPENHYKAYPIRPYTGQEKPNLGKHRLQDKNRDIYRPLQKFTKDVENSQNYITPIISDYEVFHPYKAEEPALQELYKDPVFDKIRNDLRDASKNIENYEKTEEKPNIKSEEYLESPDQIDQKKVPHKNVPAHFEIHRPQRRPIYYKRLPKFYNRDHILNHKFKHPWNQNYVKIRPVHYKPLKNHLQKLRQHHALTYDDERNEYPQVPIKEDLTETPEGYDIYEKGKAKYTQLRNNIDESINKAVTENRPLVSQKLELQNEDQPTDEEEDEFVPVKNYAQVRKTETTRHLPREAAYEDADSYEEIRNAPRLKEAVKTTKAQTIYTEEGYEDSAYDHAGEQKHASDHEGHGGYLKEQEISGGKYKIPTVSGNFDDTHGSAYRNNELHGQKWKNSDEDNTENVDSEDYSESEQKQSAEANIYKKDTGNNDDGTESDIENTSDNHDVNKREANFKVPEINLNTTYLTEDEILEISKEKIKSENGLKLKYPYYFKKLTSIHRDSPLRYAENLKLIPKKSEGGTEFYDSRSQLICPEVDEKVDSVPKKLKNKGHPDSTENEEESSEKEIDLVEKQPRLSGLGDKIDCFKAKYFGENPLDSPFFKEEIIANPEPVTLPTITIYKIIETKKEPQEETITSNIFKSVEKNKNKNNKDIFDLIDKLRTIEVPLNETLRNDKDRLKLSLNSPQNTTINDSQLLQQSNLYTDIIDNVKDRTQNPKSYDNKNRIPFNLLNHTLQDINSANITYKFFQNKEDVIKPSKITRKKRAAPFIYEPYKIIRDGQIQESKRTTTSSNISPLIKQLQSSKVVDKVTNSNQEKDSAKQNVASRIYKDIGKKDREQSKNSKENIGASIRFVDVNVDKRRGEPRYEVRPLNHKRQYSPVENKKAMSVKDYEAQTNSKYNNGNLLSRSLTLNRNKSHSTQVDIQTPAASNTVKKTIITTTISPKSGKNDNSEYKDNGESEEEYDEYEEDEEEEKVDIITTTTTPKPIFRRKSKTTTTTTTEKVKKLETETESPKLRLTTRFRNPPVIENNKFKKDENLEANKYKDNDNTPKYREKKKKSTKSTIVTDTKSYGEDEDDMREEEVDALIGVKHDMNDYIPLYEKEERRKENQSVRSSEESSSEEDDYEDEDDDSDGEDDDDDDGEDEEEEEEENVPKITTTTSEPLKRTLIITTAAPILTTNPITTELKRKPIVMTKKIEIHKELPVNTSSPHVTKFKQDIKEIEIVKEIPRNSAPRLSQKNSELLELYKDENLAKNINKLDAVEVFKENLDLKNSPRHGGNYKSAKITDIMEETSTSNILHGGNLKVPKEDAETSQSEYKKSIEFDDDISSVRMHGGNLKSISDIKNTRKSNNRNAKLIELAETTDYMSKPRHGGNLKSLTDIERRRINKKNEKIIELDDDIPEDYDDSSSAQGDNFKSTSPSHGRGSMHGGNYKSARLVQADKRKQESASEKSKTNRDTQKDARANAAVLLNSFARAVPILTTTPVYILDPSKRMYYYVDA</sequence>
<dbReference type="RefSeq" id="XP_026759968.2">
    <property type="nucleotide sequence ID" value="XM_026904167.3"/>
</dbReference>
<feature type="signal peptide" evidence="2">
    <location>
        <begin position="1"/>
        <end position="21"/>
    </location>
</feature>
<evidence type="ECO:0000256" key="2">
    <source>
        <dbReference type="SAM" id="SignalP"/>
    </source>
</evidence>
<feature type="compositionally biased region" description="Basic and acidic residues" evidence="1">
    <location>
        <begin position="494"/>
        <end position="510"/>
    </location>
</feature>
<reference evidence="4" key="1">
    <citation type="submission" date="2025-08" db="UniProtKB">
        <authorList>
            <consortium name="RefSeq"/>
        </authorList>
    </citation>
    <scope>IDENTIFICATION</scope>
    <source>
        <tissue evidence="4">Whole larvae</tissue>
    </source>
</reference>
<feature type="compositionally biased region" description="Basic and acidic residues" evidence="1">
    <location>
        <begin position="468"/>
        <end position="479"/>
    </location>
</feature>
<feature type="compositionally biased region" description="Basic and acidic residues" evidence="1">
    <location>
        <begin position="1112"/>
        <end position="1134"/>
    </location>
</feature>
<feature type="compositionally biased region" description="Acidic residues" evidence="1">
    <location>
        <begin position="480"/>
        <end position="493"/>
    </location>
</feature>
<dbReference type="Proteomes" id="UP001652740">
    <property type="component" value="Unplaced"/>
</dbReference>
<feature type="chain" id="PRO_5046765532" evidence="2">
    <location>
        <begin position="22"/>
        <end position="1583"/>
    </location>
</feature>
<feature type="compositionally biased region" description="Basic and acidic residues" evidence="1">
    <location>
        <begin position="1028"/>
        <end position="1039"/>
    </location>
</feature>
<name>A0A6J1WV45_GALME</name>
<feature type="compositionally biased region" description="Basic and acidic residues" evidence="1">
    <location>
        <begin position="1171"/>
        <end position="1198"/>
    </location>
</feature>
<evidence type="ECO:0000313" key="3">
    <source>
        <dbReference type="Proteomes" id="UP001652740"/>
    </source>
</evidence>
<evidence type="ECO:0000256" key="1">
    <source>
        <dbReference type="SAM" id="MobiDB-lite"/>
    </source>
</evidence>
<dbReference type="KEGG" id="gmw:113519112"/>
<feature type="region of interest" description="Disordered" evidence="1">
    <location>
        <begin position="1022"/>
        <end position="1243"/>
    </location>
</feature>
<proteinExistence type="predicted"/>
<feature type="compositionally biased region" description="Acidic residues" evidence="1">
    <location>
        <begin position="1480"/>
        <end position="1489"/>
    </location>
</feature>
<feature type="compositionally biased region" description="Basic and acidic residues" evidence="1">
    <location>
        <begin position="909"/>
        <end position="925"/>
    </location>
</feature>
<dbReference type="InParanoid" id="A0A6J1WV45"/>